<dbReference type="PANTHER" id="PTHR39344:SF1">
    <property type="entry name" value="UPF0182 PROTEIN SLL1060"/>
    <property type="match status" value="1"/>
</dbReference>
<feature type="transmembrane region" description="Helical" evidence="5">
    <location>
        <begin position="167"/>
        <end position="190"/>
    </location>
</feature>
<proteinExistence type="inferred from homology"/>
<keyword evidence="2 5" id="KW-0812">Transmembrane</keyword>
<evidence type="ECO:0000256" key="3">
    <source>
        <dbReference type="ARBA" id="ARBA00022989"/>
    </source>
</evidence>
<feature type="transmembrane region" description="Helical" evidence="5">
    <location>
        <begin position="281"/>
        <end position="303"/>
    </location>
</feature>
<keyword evidence="3 5" id="KW-1133">Transmembrane helix</keyword>
<sequence length="913" mass="105842">MKLISKIPRTIILLTSVIVLLLAYGGANFYTDWLWFKSLDFEEIFLTILFSKLFTGLLSGLIIFLFIFINLLFTRGPLIKAAETRTINNGDVVTLYHPPWSKFIHSNKLIVFLAILSLIPALLTGLAVTDNWNLVQQFLHKTTFEVKDPLFCRDAGFYIFELPFYHFIYHLLLGASVLSLLIVSGIYILIGSTYPGGWKSIFRFNHIKCHLSILAAIFFLFRAAGYYLAQYMLLFSERGAVFGPGYTDVHANLPAYKILFVLALACSVIILLNIFLSRFRFVLYTIGFLIAGSVVLGVIYPAVVQKFIVVPNEMEREKPYIENAIKFTRMAYNLDNIERKSFPAGKMLSAQDLANNQEVINNIRLWDYRPLQQTYSQLQEMRLYYQLKNIDIDRYVIDGNYRQVMVAARELNQSQLPPQAQTWVNLHLKYTHGYGIVMSPVNEVTREGLPSFTIKDIPPSTHTNLKVERPEIYFGELTDNYVIVNTKNPEFDYPKGDENAWCFYQGNKGVKVNSLFRRLLFAISFGDYRILLSGDITQDSQILYYRNIYERVPRLAPFLTYDGDPYIVLANGKLYWMWDAYTTTSMFPYAEPYNHRLNYIRNSVKVVVDAYDGSVSFYLIDENDPIIQTYSKIFPDVFQPLEKMPEALKSHIRYPEDLFMIQAQKYALYHMEDYRIFYNKEDKWDRPTEIVEDKEEPMEAYYIITRLPGEKHPEYIQLLPFIPQNKKNMIAWLAGRSDGVNYGRLLVYEFPKQELVYGPMQIEARINQDTTISQQLSLWDQRGSRVFRGNLLVIPVKDSLLYVEPIYLQAEQSKMPELRRVIVVHGEQVVMEPTLGEALRRIFGVEEEIEHSVTEQRVNNISNKAGLAELAREASRLYEQAMEKLKDGDWAGYGNSLQQLKQVLNELTLRASE</sequence>
<feature type="transmembrane region" description="Helical" evidence="5">
    <location>
        <begin position="211"/>
        <end position="233"/>
    </location>
</feature>
<accession>A0A1M5D7E2</accession>
<keyword evidence="1 5" id="KW-1003">Cell membrane</keyword>
<dbReference type="PANTHER" id="PTHR39344">
    <property type="entry name" value="UPF0182 PROTEIN SLL1060"/>
    <property type="match status" value="1"/>
</dbReference>
<keyword evidence="4 5" id="KW-0472">Membrane</keyword>
<comment type="subcellular location">
    <subcellularLocation>
        <location evidence="5">Cell membrane</location>
        <topology evidence="5">Multi-pass membrane protein</topology>
    </subcellularLocation>
</comment>
<dbReference type="Proteomes" id="UP000184196">
    <property type="component" value="Unassembled WGS sequence"/>
</dbReference>
<evidence type="ECO:0000256" key="4">
    <source>
        <dbReference type="ARBA" id="ARBA00023136"/>
    </source>
</evidence>
<evidence type="ECO:0000256" key="5">
    <source>
        <dbReference type="HAMAP-Rule" id="MF_01600"/>
    </source>
</evidence>
<dbReference type="GO" id="GO:0005576">
    <property type="term" value="C:extracellular region"/>
    <property type="evidence" value="ECO:0007669"/>
    <property type="project" value="TreeGrafter"/>
</dbReference>
<protein>
    <recommendedName>
        <fullName evidence="5">UPF0182 protein SAMN02745218_02741</fullName>
    </recommendedName>
</protein>
<dbReference type="AlphaFoldDB" id="A0A1M5D7E2"/>
<dbReference type="Pfam" id="PF03699">
    <property type="entry name" value="UPF0182"/>
    <property type="match status" value="1"/>
</dbReference>
<feature type="transmembrane region" description="Helical" evidence="5">
    <location>
        <begin position="49"/>
        <end position="73"/>
    </location>
</feature>
<comment type="caution">
    <text evidence="5">Lacks conserved residue(s) required for the propagation of feature annotation.</text>
</comment>
<dbReference type="GO" id="GO:0005886">
    <property type="term" value="C:plasma membrane"/>
    <property type="evidence" value="ECO:0007669"/>
    <property type="project" value="UniProtKB-SubCell"/>
</dbReference>
<dbReference type="OrthoDB" id="9763654at2"/>
<dbReference type="HAMAP" id="MF_01600">
    <property type="entry name" value="UPF0182"/>
    <property type="match status" value="1"/>
</dbReference>
<feature type="transmembrane region" description="Helical" evidence="5">
    <location>
        <begin position="109"/>
        <end position="128"/>
    </location>
</feature>
<dbReference type="EMBL" id="FQUW01000045">
    <property type="protein sequence ID" value="SHF62797.1"/>
    <property type="molecule type" value="Genomic_DNA"/>
</dbReference>
<feature type="transmembrane region" description="Helical" evidence="5">
    <location>
        <begin position="253"/>
        <end position="274"/>
    </location>
</feature>
<keyword evidence="7" id="KW-1185">Reference proteome</keyword>
<dbReference type="RefSeq" id="WP_073167237.1">
    <property type="nucleotide sequence ID" value="NZ_FQUW01000045.1"/>
</dbReference>
<reference evidence="7" key="1">
    <citation type="submission" date="2016-11" db="EMBL/GenBank/DDBJ databases">
        <authorList>
            <person name="Varghese N."/>
            <person name="Submissions S."/>
        </authorList>
    </citation>
    <scope>NUCLEOTIDE SEQUENCE [LARGE SCALE GENOMIC DNA]</scope>
    <source>
        <strain evidence="7">DSM 11792</strain>
    </source>
</reference>
<comment type="similarity">
    <text evidence="5">Belongs to the UPF0182 family.</text>
</comment>
<organism evidence="6 7">
    <name type="scientific">Desulfofundulus australicus DSM 11792</name>
    <dbReference type="NCBI Taxonomy" id="1121425"/>
    <lineage>
        <taxon>Bacteria</taxon>
        <taxon>Bacillati</taxon>
        <taxon>Bacillota</taxon>
        <taxon>Clostridia</taxon>
        <taxon>Eubacteriales</taxon>
        <taxon>Peptococcaceae</taxon>
        <taxon>Desulfofundulus</taxon>
    </lineage>
</organism>
<dbReference type="InterPro" id="IPR005372">
    <property type="entry name" value="UPF0182"/>
</dbReference>
<gene>
    <name evidence="6" type="ORF">SAMN02745218_02741</name>
</gene>
<evidence type="ECO:0000313" key="6">
    <source>
        <dbReference type="EMBL" id="SHF62797.1"/>
    </source>
</evidence>
<evidence type="ECO:0000256" key="2">
    <source>
        <dbReference type="ARBA" id="ARBA00022692"/>
    </source>
</evidence>
<evidence type="ECO:0000313" key="7">
    <source>
        <dbReference type="Proteomes" id="UP000184196"/>
    </source>
</evidence>
<name>A0A1M5D7E2_9FIRM</name>
<evidence type="ECO:0000256" key="1">
    <source>
        <dbReference type="ARBA" id="ARBA00022475"/>
    </source>
</evidence>